<keyword evidence="3" id="KW-0238">DNA-binding</keyword>
<dbReference type="InterPro" id="IPR036390">
    <property type="entry name" value="WH_DNA-bd_sf"/>
</dbReference>
<evidence type="ECO:0000256" key="1">
    <source>
        <dbReference type="ARBA" id="ARBA00009437"/>
    </source>
</evidence>
<comment type="similarity">
    <text evidence="1">Belongs to the LysR transcriptional regulatory family.</text>
</comment>
<dbReference type="InterPro" id="IPR000847">
    <property type="entry name" value="LysR_HTH_N"/>
</dbReference>
<keyword evidence="4" id="KW-0804">Transcription</keyword>
<dbReference type="Pfam" id="PF00126">
    <property type="entry name" value="HTH_1"/>
    <property type="match status" value="2"/>
</dbReference>
<dbReference type="Gene3D" id="3.40.190.290">
    <property type="match status" value="1"/>
</dbReference>
<dbReference type="Proteomes" id="UP000308530">
    <property type="component" value="Chromosome"/>
</dbReference>
<dbReference type="InterPro" id="IPR005119">
    <property type="entry name" value="LysR_subst-bd"/>
</dbReference>
<evidence type="ECO:0000256" key="3">
    <source>
        <dbReference type="ARBA" id="ARBA00023125"/>
    </source>
</evidence>
<keyword evidence="2" id="KW-0805">Transcription regulation</keyword>
<gene>
    <name evidence="6" type="ORF">FE840_002570</name>
</gene>
<accession>A0ABX6QIX7</accession>
<dbReference type="SUPFAM" id="SSF46785">
    <property type="entry name" value="Winged helix' DNA-binding domain"/>
    <property type="match status" value="2"/>
</dbReference>
<evidence type="ECO:0000259" key="5">
    <source>
        <dbReference type="PROSITE" id="PS50931"/>
    </source>
</evidence>
<dbReference type="PANTHER" id="PTHR30126:SF97">
    <property type="entry name" value="HTH-TYPE TRANSCRIPTIONAL REGULATOR ABGR"/>
    <property type="match status" value="1"/>
</dbReference>
<keyword evidence="7" id="KW-1185">Reference proteome</keyword>
<evidence type="ECO:0000256" key="4">
    <source>
        <dbReference type="ARBA" id="ARBA00023163"/>
    </source>
</evidence>
<dbReference type="SUPFAM" id="SSF53850">
    <property type="entry name" value="Periplasmic binding protein-like II"/>
    <property type="match status" value="1"/>
</dbReference>
<dbReference type="EMBL" id="CP058350">
    <property type="protein sequence ID" value="QLF68523.1"/>
    <property type="molecule type" value="Genomic_DNA"/>
</dbReference>
<evidence type="ECO:0000313" key="7">
    <source>
        <dbReference type="Proteomes" id="UP000308530"/>
    </source>
</evidence>
<dbReference type="Gene3D" id="1.10.10.10">
    <property type="entry name" value="Winged helix-like DNA-binding domain superfamily/Winged helix DNA-binding domain"/>
    <property type="match status" value="2"/>
</dbReference>
<dbReference type="PANTHER" id="PTHR30126">
    <property type="entry name" value="HTH-TYPE TRANSCRIPTIONAL REGULATOR"/>
    <property type="match status" value="1"/>
</dbReference>
<feature type="domain" description="HTH lysR-type" evidence="5">
    <location>
        <begin position="5"/>
        <end position="62"/>
    </location>
</feature>
<proteinExistence type="inferred from homology"/>
<evidence type="ECO:0000256" key="2">
    <source>
        <dbReference type="ARBA" id="ARBA00023015"/>
    </source>
</evidence>
<name>A0ABX6QIX7_9HYPH</name>
<sequence>MSKQFNIKHLRIFLAAAHYGSFSHVAADFMLSQPAIAQAISGLELKIGRRVFERTAGGLLLTQEGELLRARCVRALGYLDPVLDRAGAKVKAAATTSQLLAATTLAETESYTIAAKQLGLSQSTVHRAVAELENVADSCLFDRVGNKTIPTRLAFDLAQAYTLAFRELAQAQMEIMQISGAGSAKLSIAVSTQCPASIVSNSLQSLKARCPAIAVEVVDLPPDQIAKSLAVGRVDAGLACIGDETIPAEIRKLARCPLKLKLAWRVEEESDSEGLEAVPTNRWWAVPNDQTYAYKLFTAWLHDENCSFPTSFISTDNLQILRSLVLDAGFVAVVHEDEFTGLNNVGAVSIPSHEYEFVVLVRADWKPTKLQELAMRRIEEAVACCPTV</sequence>
<dbReference type="RefSeq" id="WP_138288607.1">
    <property type="nucleotide sequence ID" value="NZ_CP058350.1"/>
</dbReference>
<dbReference type="PROSITE" id="PS50931">
    <property type="entry name" value="HTH_LYSR"/>
    <property type="match status" value="2"/>
</dbReference>
<evidence type="ECO:0000313" key="6">
    <source>
        <dbReference type="EMBL" id="QLF68523.1"/>
    </source>
</evidence>
<feature type="domain" description="HTH lysR-type" evidence="5">
    <location>
        <begin position="104"/>
        <end position="151"/>
    </location>
</feature>
<dbReference type="InterPro" id="IPR036388">
    <property type="entry name" value="WH-like_DNA-bd_sf"/>
</dbReference>
<protein>
    <submittedName>
        <fullName evidence="6">LysR family transcriptional regulator</fullName>
    </submittedName>
</protein>
<dbReference type="Pfam" id="PF03466">
    <property type="entry name" value="LysR_substrate"/>
    <property type="match status" value="1"/>
</dbReference>
<reference evidence="6 7" key="1">
    <citation type="submission" date="2020-06" db="EMBL/GenBank/DDBJ databases">
        <title>Genome sequence of Rhizobium sp strain ADMK78.</title>
        <authorList>
            <person name="Rahi P."/>
        </authorList>
    </citation>
    <scope>NUCLEOTIDE SEQUENCE [LARGE SCALE GENOMIC DNA]</scope>
    <source>
        <strain evidence="6 7">ADMK78</strain>
    </source>
</reference>
<organism evidence="6 7">
    <name type="scientific">Peteryoungia desertarenae</name>
    <dbReference type="NCBI Taxonomy" id="1813451"/>
    <lineage>
        <taxon>Bacteria</taxon>
        <taxon>Pseudomonadati</taxon>
        <taxon>Pseudomonadota</taxon>
        <taxon>Alphaproteobacteria</taxon>
        <taxon>Hyphomicrobiales</taxon>
        <taxon>Rhizobiaceae</taxon>
        <taxon>Peteryoungia</taxon>
    </lineage>
</organism>